<sequence length="50" mass="5698">MNKNDTAIVATIISMAQHLNMELIAEGLETKGQLDNLMDNDWKEIQGYYI</sequence>
<evidence type="ECO:0000313" key="3">
    <source>
        <dbReference type="Proteomes" id="UP001652445"/>
    </source>
</evidence>
<gene>
    <name evidence="2" type="ORF">OB236_25545</name>
</gene>
<dbReference type="PANTHER" id="PTHR33121:SF70">
    <property type="entry name" value="SIGNALING PROTEIN YKOW"/>
    <property type="match status" value="1"/>
</dbReference>
<feature type="domain" description="EAL" evidence="1">
    <location>
        <begin position="1"/>
        <end position="50"/>
    </location>
</feature>
<keyword evidence="3" id="KW-1185">Reference proteome</keyword>
<dbReference type="Pfam" id="PF00563">
    <property type="entry name" value="EAL"/>
    <property type="match status" value="1"/>
</dbReference>
<accession>A0ABT2ULG4</accession>
<dbReference type="InterPro" id="IPR035919">
    <property type="entry name" value="EAL_sf"/>
</dbReference>
<reference evidence="2 3" key="1">
    <citation type="submission" date="2022-09" db="EMBL/GenBank/DDBJ databases">
        <authorList>
            <person name="Han X.L."/>
            <person name="Wang Q."/>
            <person name="Lu T."/>
        </authorList>
    </citation>
    <scope>NUCLEOTIDE SEQUENCE [LARGE SCALE GENOMIC DNA]</scope>
    <source>
        <strain evidence="2 3">WQ 127069</strain>
    </source>
</reference>
<organism evidence="2 3">
    <name type="scientific">Paenibacillus baimaensis</name>
    <dbReference type="NCBI Taxonomy" id="2982185"/>
    <lineage>
        <taxon>Bacteria</taxon>
        <taxon>Bacillati</taxon>
        <taxon>Bacillota</taxon>
        <taxon>Bacilli</taxon>
        <taxon>Bacillales</taxon>
        <taxon>Paenibacillaceae</taxon>
        <taxon>Paenibacillus</taxon>
    </lineage>
</organism>
<dbReference type="Gene3D" id="3.20.20.450">
    <property type="entry name" value="EAL domain"/>
    <property type="match status" value="1"/>
</dbReference>
<evidence type="ECO:0000313" key="2">
    <source>
        <dbReference type="EMBL" id="MCU6795482.1"/>
    </source>
</evidence>
<dbReference type="PANTHER" id="PTHR33121">
    <property type="entry name" value="CYCLIC DI-GMP PHOSPHODIESTERASE PDEF"/>
    <property type="match status" value="1"/>
</dbReference>
<dbReference type="EMBL" id="JAOQIO010000094">
    <property type="protein sequence ID" value="MCU6795482.1"/>
    <property type="molecule type" value="Genomic_DNA"/>
</dbReference>
<name>A0ABT2ULG4_9BACL</name>
<evidence type="ECO:0000259" key="1">
    <source>
        <dbReference type="PROSITE" id="PS50883"/>
    </source>
</evidence>
<comment type="caution">
    <text evidence="2">The sequence shown here is derived from an EMBL/GenBank/DDBJ whole genome shotgun (WGS) entry which is preliminary data.</text>
</comment>
<proteinExistence type="predicted"/>
<dbReference type="Proteomes" id="UP001652445">
    <property type="component" value="Unassembled WGS sequence"/>
</dbReference>
<dbReference type="SUPFAM" id="SSF141868">
    <property type="entry name" value="EAL domain-like"/>
    <property type="match status" value="1"/>
</dbReference>
<dbReference type="PROSITE" id="PS50883">
    <property type="entry name" value="EAL"/>
    <property type="match status" value="1"/>
</dbReference>
<dbReference type="InterPro" id="IPR001633">
    <property type="entry name" value="EAL_dom"/>
</dbReference>
<dbReference type="InterPro" id="IPR050706">
    <property type="entry name" value="Cyclic-di-GMP_PDE-like"/>
</dbReference>
<protein>
    <submittedName>
        <fullName evidence="2">EAL domain-containing protein</fullName>
    </submittedName>
</protein>